<dbReference type="SUPFAM" id="SSF143120">
    <property type="entry name" value="YefM-like"/>
    <property type="match status" value="1"/>
</dbReference>
<dbReference type="Gene3D" id="3.40.1620.10">
    <property type="entry name" value="YefM-like domain"/>
    <property type="match status" value="1"/>
</dbReference>
<protein>
    <submittedName>
        <fullName evidence="2">Type II toxin-antitoxin system Phd/YefM family antitoxin</fullName>
    </submittedName>
</protein>
<comment type="caution">
    <text evidence="2">The sequence shown here is derived from an EMBL/GenBank/DDBJ whole genome shotgun (WGS) entry which is preliminary data.</text>
</comment>
<dbReference type="InterPro" id="IPR036165">
    <property type="entry name" value="YefM-like_sf"/>
</dbReference>
<name>A0ABR8KCJ5_9NOSO</name>
<evidence type="ECO:0000313" key="3">
    <source>
        <dbReference type="Proteomes" id="UP000637383"/>
    </source>
</evidence>
<proteinExistence type="inferred from homology"/>
<organism evidence="2 3">
    <name type="scientific">Nostoc paludosum FACHB-159</name>
    <dbReference type="NCBI Taxonomy" id="2692908"/>
    <lineage>
        <taxon>Bacteria</taxon>
        <taxon>Bacillati</taxon>
        <taxon>Cyanobacteriota</taxon>
        <taxon>Cyanophyceae</taxon>
        <taxon>Nostocales</taxon>
        <taxon>Nostocaceae</taxon>
        <taxon>Nostoc</taxon>
    </lineage>
</organism>
<sequence>MNWRIAQAKQKFSELINAALQEPQRIYNRDRLVAVVIEAKVFEEFLSWQQNKGKLSLADAFTELHQIAAKEDYTLEISPRQDRFDSFADVLNDVSV</sequence>
<dbReference type="Proteomes" id="UP000637383">
    <property type="component" value="Unassembled WGS sequence"/>
</dbReference>
<dbReference type="EMBL" id="JACJTU010000023">
    <property type="protein sequence ID" value="MBD2736638.1"/>
    <property type="molecule type" value="Genomic_DNA"/>
</dbReference>
<reference evidence="2 3" key="1">
    <citation type="journal article" date="2020" name="ISME J.">
        <title>Comparative genomics reveals insights into cyanobacterial evolution and habitat adaptation.</title>
        <authorList>
            <person name="Chen M.Y."/>
            <person name="Teng W.K."/>
            <person name="Zhao L."/>
            <person name="Hu C.X."/>
            <person name="Zhou Y.K."/>
            <person name="Han B.P."/>
            <person name="Song L.R."/>
            <person name="Shu W.S."/>
        </authorList>
    </citation>
    <scope>NUCLEOTIDE SEQUENCE [LARGE SCALE GENOMIC DNA]</scope>
    <source>
        <strain evidence="2 3">FACHB-159</strain>
    </source>
</reference>
<accession>A0ABR8KCJ5</accession>
<evidence type="ECO:0000256" key="1">
    <source>
        <dbReference type="ARBA" id="ARBA00009981"/>
    </source>
</evidence>
<dbReference type="RefSeq" id="WP_190957258.1">
    <property type="nucleotide sequence ID" value="NZ_JACJTU010000023.1"/>
</dbReference>
<comment type="similarity">
    <text evidence="1">Belongs to the phD/YefM antitoxin family.</text>
</comment>
<evidence type="ECO:0000313" key="2">
    <source>
        <dbReference type="EMBL" id="MBD2736638.1"/>
    </source>
</evidence>
<keyword evidence="3" id="KW-1185">Reference proteome</keyword>
<gene>
    <name evidence="2" type="ORF">H6H03_22565</name>
</gene>